<evidence type="ECO:0000313" key="6">
    <source>
        <dbReference type="Proteomes" id="UP000015102"/>
    </source>
</evidence>
<evidence type="ECO:0000259" key="4">
    <source>
        <dbReference type="Pfam" id="PF00685"/>
    </source>
</evidence>
<dbReference type="Pfam" id="PF00685">
    <property type="entry name" value="Sulfotransfer_1"/>
    <property type="match status" value="1"/>
</dbReference>
<evidence type="ECO:0000313" key="5">
    <source>
        <dbReference type="EnsemblMetazoa" id="MESCA001096-PA"/>
    </source>
</evidence>
<name>T1GCS6_MEGSC</name>
<dbReference type="EnsemblMetazoa" id="MESCA001096-RA">
    <property type="protein sequence ID" value="MESCA001096-PA"/>
    <property type="gene ID" value="MESCA001096"/>
</dbReference>
<evidence type="ECO:0000256" key="2">
    <source>
        <dbReference type="ARBA" id="ARBA00022679"/>
    </source>
</evidence>
<feature type="region of interest" description="Disordered" evidence="3">
    <location>
        <begin position="1"/>
        <end position="23"/>
    </location>
</feature>
<protein>
    <recommendedName>
        <fullName evidence="4">Sulfotransferase domain-containing protein</fullName>
    </recommendedName>
</protein>
<feature type="domain" description="Sulfotransferase" evidence="4">
    <location>
        <begin position="105"/>
        <end position="273"/>
    </location>
</feature>
<reference evidence="6" key="1">
    <citation type="submission" date="2013-02" db="EMBL/GenBank/DDBJ databases">
        <authorList>
            <person name="Hughes D."/>
        </authorList>
    </citation>
    <scope>NUCLEOTIDE SEQUENCE</scope>
    <source>
        <strain>Durham</strain>
        <strain evidence="6">NC isolate 2 -- Noor lab</strain>
    </source>
</reference>
<dbReference type="Gene3D" id="3.40.50.300">
    <property type="entry name" value="P-loop containing nucleotide triphosphate hydrolases"/>
    <property type="match status" value="1"/>
</dbReference>
<evidence type="ECO:0000256" key="1">
    <source>
        <dbReference type="ARBA" id="ARBA00005771"/>
    </source>
</evidence>
<accession>T1GCS6</accession>
<organism evidence="5 6">
    <name type="scientific">Megaselia scalaris</name>
    <name type="common">Humpbacked fly</name>
    <name type="synonym">Phora scalaris</name>
    <dbReference type="NCBI Taxonomy" id="36166"/>
    <lineage>
        <taxon>Eukaryota</taxon>
        <taxon>Metazoa</taxon>
        <taxon>Ecdysozoa</taxon>
        <taxon>Arthropoda</taxon>
        <taxon>Hexapoda</taxon>
        <taxon>Insecta</taxon>
        <taxon>Pterygota</taxon>
        <taxon>Neoptera</taxon>
        <taxon>Endopterygota</taxon>
        <taxon>Diptera</taxon>
        <taxon>Brachycera</taxon>
        <taxon>Muscomorpha</taxon>
        <taxon>Platypezoidea</taxon>
        <taxon>Phoridae</taxon>
        <taxon>Megaseliini</taxon>
        <taxon>Megaselia</taxon>
    </lineage>
</organism>
<dbReference type="EMBL" id="CAQQ02036287">
    <property type="status" value="NOT_ANNOTATED_CDS"/>
    <property type="molecule type" value="Genomic_DNA"/>
</dbReference>
<dbReference type="STRING" id="36166.T1GCS6"/>
<sequence>MSKSEVQHRSDDRENTPEEGIPYSNYYVNQGNIPLHKDWFNRPCTLTKCFSKYMDRTLDFTCRDDDVWVVTMPKCGTTWMQEAAWLVYNDFNFEMAKAKPIHDRSKNKVIYVARNVKDAAISFFHFAKALTVFRGTKDQFLKAFMEDNIYYCPFWPHILEFYEMRNEKNIFFTTYEKMKTDLRSVIKDLCVFLEKPVPSNEILEKTVEHLDFKNMKESVTGKHFQKLIDDVKEDNNNTSDNFQFWRRGIVGSFKDELTPEQIKMLDDWSRKFLEEAGMSSEEELYANI</sequence>
<dbReference type="OMA" id="CSHISEI"/>
<evidence type="ECO:0000256" key="3">
    <source>
        <dbReference type="SAM" id="MobiDB-lite"/>
    </source>
</evidence>
<dbReference type="EMBL" id="CAQQ02036288">
    <property type="status" value="NOT_ANNOTATED_CDS"/>
    <property type="molecule type" value="Genomic_DNA"/>
</dbReference>
<dbReference type="HOGENOM" id="CLU_027239_1_1_1"/>
<dbReference type="PANTHER" id="PTHR11783">
    <property type="entry name" value="SULFOTRANSFERASE SULT"/>
    <property type="match status" value="1"/>
</dbReference>
<dbReference type="GO" id="GO:0008146">
    <property type="term" value="F:sulfotransferase activity"/>
    <property type="evidence" value="ECO:0007669"/>
    <property type="project" value="InterPro"/>
</dbReference>
<proteinExistence type="inferred from homology"/>
<dbReference type="SUPFAM" id="SSF52540">
    <property type="entry name" value="P-loop containing nucleoside triphosphate hydrolases"/>
    <property type="match status" value="1"/>
</dbReference>
<reference evidence="5" key="2">
    <citation type="submission" date="2015-06" db="UniProtKB">
        <authorList>
            <consortium name="EnsemblMetazoa"/>
        </authorList>
    </citation>
    <scope>IDENTIFICATION</scope>
</reference>
<dbReference type="Proteomes" id="UP000015102">
    <property type="component" value="Unassembled WGS sequence"/>
</dbReference>
<comment type="similarity">
    <text evidence="1">Belongs to the sulfotransferase 1 family.</text>
</comment>
<keyword evidence="2" id="KW-0808">Transferase</keyword>
<dbReference type="InterPro" id="IPR027417">
    <property type="entry name" value="P-loop_NTPase"/>
</dbReference>
<keyword evidence="6" id="KW-1185">Reference proteome</keyword>
<dbReference type="AlphaFoldDB" id="T1GCS6"/>
<dbReference type="InterPro" id="IPR000863">
    <property type="entry name" value="Sulfotransferase_dom"/>
</dbReference>
<feature type="compositionally biased region" description="Basic and acidic residues" evidence="3">
    <location>
        <begin position="1"/>
        <end position="16"/>
    </location>
</feature>